<feature type="region of interest" description="Disordered" evidence="1">
    <location>
        <begin position="131"/>
        <end position="154"/>
    </location>
</feature>
<proteinExistence type="predicted"/>
<dbReference type="Pfam" id="PF25920">
    <property type="entry name" value="DUF7966"/>
    <property type="match status" value="1"/>
</dbReference>
<dbReference type="RefSeq" id="WP_284061786.1">
    <property type="nucleotide sequence ID" value="NZ_CP126158.1"/>
</dbReference>
<name>A0ABD5TJD3_9EURY</name>
<dbReference type="GeneID" id="81210772"/>
<reference evidence="2 3" key="1">
    <citation type="journal article" date="2019" name="Int. J. Syst. Evol. Microbiol.">
        <title>The Global Catalogue of Microorganisms (GCM) 10K type strain sequencing project: providing services to taxonomists for standard genome sequencing and annotation.</title>
        <authorList>
            <consortium name="The Broad Institute Genomics Platform"/>
            <consortium name="The Broad Institute Genome Sequencing Center for Infectious Disease"/>
            <person name="Wu L."/>
            <person name="Ma J."/>
        </authorList>
    </citation>
    <scope>NUCLEOTIDE SEQUENCE [LARGE SCALE GENOMIC DNA]</scope>
    <source>
        <strain evidence="2 3">SYNS20</strain>
    </source>
</reference>
<protein>
    <submittedName>
        <fullName evidence="2">Uncharacterized protein</fullName>
    </submittedName>
</protein>
<evidence type="ECO:0000256" key="1">
    <source>
        <dbReference type="SAM" id="MobiDB-lite"/>
    </source>
</evidence>
<dbReference type="EMBL" id="JBHSWX010000012">
    <property type="protein sequence ID" value="MFC6787640.1"/>
    <property type="molecule type" value="Genomic_DNA"/>
</dbReference>
<gene>
    <name evidence="2" type="ORF">ACFQFD_17010</name>
</gene>
<sequence length="154" mass="16257">MTRGGTHDSEAIRATLRAFASGRSRAVPRSDPADRSIAADRAFVAHAEAAMESVERAVAFVESDGLDRLRDVARTTGSEPVTATSKSARAAVAARARAVLDIVDRYRGAYRAATPQTAVDATGQMTDVDDATAADHVHSAHDRHMPTAGQSNDN</sequence>
<comment type="caution">
    <text evidence="2">The sequence shown here is derived from an EMBL/GenBank/DDBJ whole genome shotgun (WGS) entry which is preliminary data.</text>
</comment>
<evidence type="ECO:0000313" key="2">
    <source>
        <dbReference type="EMBL" id="MFC6787640.1"/>
    </source>
</evidence>
<organism evidence="2 3">
    <name type="scientific">Halobaculum halobium</name>
    <dbReference type="NCBI Taxonomy" id="3032281"/>
    <lineage>
        <taxon>Archaea</taxon>
        <taxon>Methanobacteriati</taxon>
        <taxon>Methanobacteriota</taxon>
        <taxon>Stenosarchaea group</taxon>
        <taxon>Halobacteria</taxon>
        <taxon>Halobacteriales</taxon>
        <taxon>Haloferacaceae</taxon>
        <taxon>Halobaculum</taxon>
    </lineage>
</organism>
<keyword evidence="3" id="KW-1185">Reference proteome</keyword>
<dbReference type="Proteomes" id="UP001596443">
    <property type="component" value="Unassembled WGS sequence"/>
</dbReference>
<evidence type="ECO:0000313" key="3">
    <source>
        <dbReference type="Proteomes" id="UP001596443"/>
    </source>
</evidence>
<feature type="compositionally biased region" description="Basic and acidic residues" evidence="1">
    <location>
        <begin position="133"/>
        <end position="145"/>
    </location>
</feature>
<dbReference type="AlphaFoldDB" id="A0ABD5TJD3"/>
<accession>A0ABD5TJD3</accession>
<dbReference type="InterPro" id="IPR058272">
    <property type="entry name" value="DUF7966"/>
</dbReference>